<organism evidence="1 2">
    <name type="scientific">Sander lucioperca</name>
    <name type="common">Pike-perch</name>
    <name type="synonym">Perca lucioperca</name>
    <dbReference type="NCBI Taxonomy" id="283035"/>
    <lineage>
        <taxon>Eukaryota</taxon>
        <taxon>Metazoa</taxon>
        <taxon>Chordata</taxon>
        <taxon>Craniata</taxon>
        <taxon>Vertebrata</taxon>
        <taxon>Euteleostomi</taxon>
        <taxon>Actinopterygii</taxon>
        <taxon>Neopterygii</taxon>
        <taxon>Teleostei</taxon>
        <taxon>Neoteleostei</taxon>
        <taxon>Acanthomorphata</taxon>
        <taxon>Eupercaria</taxon>
        <taxon>Perciformes</taxon>
        <taxon>Percoidei</taxon>
        <taxon>Percidae</taxon>
        <taxon>Luciopercinae</taxon>
        <taxon>Sander</taxon>
    </lineage>
</organism>
<dbReference type="Gene3D" id="3.10.450.10">
    <property type="match status" value="1"/>
</dbReference>
<dbReference type="Ensembl" id="ENSSLUT00000058815.1">
    <property type="protein sequence ID" value="ENSSLUP00000057153.1"/>
    <property type="gene ID" value="ENSSLUG00000024655.1"/>
</dbReference>
<reference evidence="1" key="2">
    <citation type="submission" date="2025-09" db="UniProtKB">
        <authorList>
            <consortium name="Ensembl"/>
        </authorList>
    </citation>
    <scope>IDENTIFICATION</scope>
</reference>
<dbReference type="AlphaFoldDB" id="A0A8D0DGB1"/>
<sequence length="90" mass="10083">IILCCSSDSKPCQYETSLCKNSLERKTVNYLEFKAVEYCSPVVAGTNYLIKVNDQNQPPHIFLETDLRTSLNSKLLKGCSLMLKSSASLF</sequence>
<dbReference type="Proteomes" id="UP000694568">
    <property type="component" value="Unplaced"/>
</dbReference>
<evidence type="ECO:0000313" key="1">
    <source>
        <dbReference type="Ensembl" id="ENSSLUP00000057153.1"/>
    </source>
</evidence>
<proteinExistence type="predicted"/>
<name>A0A8D0DGB1_SANLU</name>
<evidence type="ECO:0008006" key="3">
    <source>
        <dbReference type="Google" id="ProtNLM"/>
    </source>
</evidence>
<protein>
    <recommendedName>
        <fullName evidence="3">Cystatin domain-containing protein</fullName>
    </recommendedName>
</protein>
<evidence type="ECO:0000313" key="2">
    <source>
        <dbReference type="Proteomes" id="UP000694568"/>
    </source>
</evidence>
<keyword evidence="2" id="KW-1185">Reference proteome</keyword>
<accession>A0A8D0DGB1</accession>
<reference evidence="1" key="1">
    <citation type="submission" date="2025-08" db="UniProtKB">
        <authorList>
            <consortium name="Ensembl"/>
        </authorList>
    </citation>
    <scope>IDENTIFICATION</scope>
</reference>